<reference evidence="5" key="2">
    <citation type="submission" date="2021-04" db="EMBL/GenBank/DDBJ databases">
        <authorList>
            <person name="Gilroy R."/>
        </authorList>
    </citation>
    <scope>NUCLEOTIDE SEQUENCE</scope>
    <source>
        <strain evidence="5">ChiHecec1B25-7008</strain>
    </source>
</reference>
<evidence type="ECO:0000256" key="3">
    <source>
        <dbReference type="ARBA" id="ARBA00023163"/>
    </source>
</evidence>
<dbReference type="EMBL" id="DWZE01000047">
    <property type="protein sequence ID" value="HJA83060.1"/>
    <property type="molecule type" value="Genomic_DNA"/>
</dbReference>
<organism evidence="5 6">
    <name type="scientific">Candidatus Bacteroides intestinavium</name>
    <dbReference type="NCBI Taxonomy" id="2838469"/>
    <lineage>
        <taxon>Bacteria</taxon>
        <taxon>Pseudomonadati</taxon>
        <taxon>Bacteroidota</taxon>
        <taxon>Bacteroidia</taxon>
        <taxon>Bacteroidales</taxon>
        <taxon>Bacteroidaceae</taxon>
        <taxon>Bacteroides</taxon>
    </lineage>
</organism>
<dbReference type="CDD" id="cd02209">
    <property type="entry name" value="cupin_XRE_C"/>
    <property type="match status" value="1"/>
</dbReference>
<keyword evidence="3" id="KW-0804">Transcription</keyword>
<dbReference type="InterPro" id="IPR018060">
    <property type="entry name" value="HTH_AraC"/>
</dbReference>
<dbReference type="GO" id="GO:0043565">
    <property type="term" value="F:sequence-specific DNA binding"/>
    <property type="evidence" value="ECO:0007669"/>
    <property type="project" value="InterPro"/>
</dbReference>
<comment type="caution">
    <text evidence="5">The sequence shown here is derived from an EMBL/GenBank/DDBJ whole genome shotgun (WGS) entry which is preliminary data.</text>
</comment>
<proteinExistence type="predicted"/>
<dbReference type="GO" id="GO:0003700">
    <property type="term" value="F:DNA-binding transcription factor activity"/>
    <property type="evidence" value="ECO:0007669"/>
    <property type="project" value="InterPro"/>
</dbReference>
<dbReference type="Gene3D" id="1.10.10.60">
    <property type="entry name" value="Homeodomain-like"/>
    <property type="match status" value="1"/>
</dbReference>
<evidence type="ECO:0000313" key="6">
    <source>
        <dbReference type="Proteomes" id="UP000823860"/>
    </source>
</evidence>
<gene>
    <name evidence="5" type="ORF">H9785_03705</name>
</gene>
<evidence type="ECO:0000256" key="2">
    <source>
        <dbReference type="ARBA" id="ARBA00023125"/>
    </source>
</evidence>
<feature type="domain" description="HTH araC/xylS-type" evidence="4">
    <location>
        <begin position="191"/>
        <end position="289"/>
    </location>
</feature>
<dbReference type="Proteomes" id="UP000823860">
    <property type="component" value="Unassembled WGS sequence"/>
</dbReference>
<sequence length="291" mass="33588">MNQMNFELQADLYTLPKQARTGIIFREIGISSNWEKEIPTGYAHVKIFVIEGTLELTVDRKTYVLQRGDFLDSLNQSVQLQRTSSNARAFLLQFSEEFLRQALREKRPFPPTYLLRILQNPVIRIPLVHFSTVIRGMEHIRQAIANSPSRFSQEILQSKVLIFVLEMADILVNEANVSMSLNSGKHAQILSKFLLLLQEHIRDEHSVNFYAAQLNITPQYLRRIVRGTIGDSVYQVISNNLNQEICKLLLETNLTLQAIADELHFSDQAVLSKFFKRNNGISPQKYRNEQK</sequence>
<evidence type="ECO:0000313" key="5">
    <source>
        <dbReference type="EMBL" id="HJA83060.1"/>
    </source>
</evidence>
<dbReference type="PANTHER" id="PTHR43280">
    <property type="entry name" value="ARAC-FAMILY TRANSCRIPTIONAL REGULATOR"/>
    <property type="match status" value="1"/>
</dbReference>
<name>A0A9D2KTV8_9BACE</name>
<dbReference type="AlphaFoldDB" id="A0A9D2KTV8"/>
<dbReference type="PROSITE" id="PS01124">
    <property type="entry name" value="HTH_ARAC_FAMILY_2"/>
    <property type="match status" value="1"/>
</dbReference>
<dbReference type="SMART" id="SM00342">
    <property type="entry name" value="HTH_ARAC"/>
    <property type="match status" value="1"/>
</dbReference>
<dbReference type="PANTHER" id="PTHR43280:SF32">
    <property type="entry name" value="TRANSCRIPTIONAL REGULATORY PROTEIN"/>
    <property type="match status" value="1"/>
</dbReference>
<keyword evidence="2" id="KW-0238">DNA-binding</keyword>
<keyword evidence="1" id="KW-0805">Transcription regulation</keyword>
<dbReference type="Pfam" id="PF12833">
    <property type="entry name" value="HTH_18"/>
    <property type="match status" value="1"/>
</dbReference>
<accession>A0A9D2KTV8</accession>
<evidence type="ECO:0000256" key="1">
    <source>
        <dbReference type="ARBA" id="ARBA00023015"/>
    </source>
</evidence>
<evidence type="ECO:0000259" key="4">
    <source>
        <dbReference type="PROSITE" id="PS01124"/>
    </source>
</evidence>
<reference evidence="5" key="1">
    <citation type="journal article" date="2021" name="PeerJ">
        <title>Extensive microbial diversity within the chicken gut microbiome revealed by metagenomics and culture.</title>
        <authorList>
            <person name="Gilroy R."/>
            <person name="Ravi A."/>
            <person name="Getino M."/>
            <person name="Pursley I."/>
            <person name="Horton D.L."/>
            <person name="Alikhan N.F."/>
            <person name="Baker D."/>
            <person name="Gharbi K."/>
            <person name="Hall N."/>
            <person name="Watson M."/>
            <person name="Adriaenssens E.M."/>
            <person name="Foster-Nyarko E."/>
            <person name="Jarju S."/>
            <person name="Secka A."/>
            <person name="Antonio M."/>
            <person name="Oren A."/>
            <person name="Chaudhuri R.R."/>
            <person name="La Ragione R."/>
            <person name="Hildebrand F."/>
            <person name="Pallen M.J."/>
        </authorList>
    </citation>
    <scope>NUCLEOTIDE SEQUENCE</scope>
    <source>
        <strain evidence="5">ChiHecec1B25-7008</strain>
    </source>
</reference>
<dbReference type="InterPro" id="IPR009057">
    <property type="entry name" value="Homeodomain-like_sf"/>
</dbReference>
<protein>
    <submittedName>
        <fullName evidence="5">Helix-turn-helix domain-containing protein</fullName>
    </submittedName>
</protein>
<dbReference type="SUPFAM" id="SSF46689">
    <property type="entry name" value="Homeodomain-like"/>
    <property type="match status" value="1"/>
</dbReference>